<feature type="transmembrane region" description="Helical" evidence="6">
    <location>
        <begin position="67"/>
        <end position="90"/>
    </location>
</feature>
<evidence type="ECO:0000256" key="1">
    <source>
        <dbReference type="ARBA" id="ARBA00004141"/>
    </source>
</evidence>
<dbReference type="Pfam" id="PF00892">
    <property type="entry name" value="EamA"/>
    <property type="match status" value="2"/>
</dbReference>
<keyword evidence="4 6" id="KW-1133">Transmembrane helix</keyword>
<feature type="domain" description="EamA" evidence="7">
    <location>
        <begin position="9"/>
        <end position="141"/>
    </location>
</feature>
<evidence type="ECO:0000313" key="9">
    <source>
        <dbReference type="Proteomes" id="UP000736384"/>
    </source>
</evidence>
<feature type="transmembrane region" description="Helical" evidence="6">
    <location>
        <begin position="223"/>
        <end position="245"/>
    </location>
</feature>
<dbReference type="RefSeq" id="WP_165891696.1">
    <property type="nucleotide sequence ID" value="NZ_JAAPAP010000002.1"/>
</dbReference>
<evidence type="ECO:0000259" key="7">
    <source>
        <dbReference type="Pfam" id="PF00892"/>
    </source>
</evidence>
<feature type="transmembrane region" description="Helical" evidence="6">
    <location>
        <begin position="252"/>
        <end position="269"/>
    </location>
</feature>
<comment type="similarity">
    <text evidence="2">Belongs to the EamA transporter family.</text>
</comment>
<dbReference type="SUPFAM" id="SSF103481">
    <property type="entry name" value="Multidrug resistance efflux transporter EmrE"/>
    <property type="match status" value="2"/>
</dbReference>
<evidence type="ECO:0000256" key="4">
    <source>
        <dbReference type="ARBA" id="ARBA00022989"/>
    </source>
</evidence>
<accession>A0AA43Z4T5</accession>
<evidence type="ECO:0000256" key="5">
    <source>
        <dbReference type="ARBA" id="ARBA00023136"/>
    </source>
</evidence>
<feature type="domain" description="EamA" evidence="7">
    <location>
        <begin position="156"/>
        <end position="292"/>
    </location>
</feature>
<evidence type="ECO:0000256" key="3">
    <source>
        <dbReference type="ARBA" id="ARBA00022692"/>
    </source>
</evidence>
<protein>
    <submittedName>
        <fullName evidence="8">DMT family transporter</fullName>
    </submittedName>
</protein>
<dbReference type="PANTHER" id="PTHR32322">
    <property type="entry name" value="INNER MEMBRANE TRANSPORTER"/>
    <property type="match status" value="1"/>
</dbReference>
<name>A0AA43Z4T5_9GAMM</name>
<feature type="transmembrane region" description="Helical" evidence="6">
    <location>
        <begin position="96"/>
        <end position="118"/>
    </location>
</feature>
<sequence>MKRLLANPYLLLTLASLFWSGNLVMGRGLRGDLPPVGLAFWRWTTAFILVLPLALPYLRSQWPALRAGWWAVLLLGVLGVGCYNTFSYIALQYTTATSAILLNSFIPVATIALAFLLFGKRLSRREALGVAVSLIGVLILVAQGSLDTLLALSLNVGDLWMLAAVVSWGLYTVGLQWRPQGVHPMLLLAACIAVGLLAQMPAYAWEIAAGRSIVVNAQSIGGILYAGVVAAFLGFLCYNAGVAAIGPARGSLFIHLMPVFGTILSALLLGERPHLYHLGGIALVFAGIALTMRRPAAARGATLPAGESRP</sequence>
<comment type="subcellular location">
    <subcellularLocation>
        <location evidence="1">Membrane</location>
        <topology evidence="1">Multi-pass membrane protein</topology>
    </subcellularLocation>
</comment>
<keyword evidence="5 6" id="KW-0472">Membrane</keyword>
<dbReference type="InterPro" id="IPR050638">
    <property type="entry name" value="AA-Vitamin_Transporters"/>
</dbReference>
<reference evidence="8" key="1">
    <citation type="submission" date="2020-03" db="EMBL/GenBank/DDBJ databases">
        <title>Genome assembly of Azotobacter chroococcum W5.</title>
        <authorList>
            <person name="Kannepalli A."/>
        </authorList>
    </citation>
    <scope>NUCLEOTIDE SEQUENCE</scope>
    <source>
        <strain evidence="8">W5</strain>
    </source>
</reference>
<dbReference type="Proteomes" id="UP000736384">
    <property type="component" value="Unassembled WGS sequence"/>
</dbReference>
<proteinExistence type="inferred from homology"/>
<dbReference type="GO" id="GO:0016020">
    <property type="term" value="C:membrane"/>
    <property type="evidence" value="ECO:0007669"/>
    <property type="project" value="UniProtKB-SubCell"/>
</dbReference>
<evidence type="ECO:0000313" key="8">
    <source>
        <dbReference type="EMBL" id="NHN76452.1"/>
    </source>
</evidence>
<organism evidence="8 9">
    <name type="scientific">Azotobacter chroococcum</name>
    <dbReference type="NCBI Taxonomy" id="353"/>
    <lineage>
        <taxon>Bacteria</taxon>
        <taxon>Pseudomonadati</taxon>
        <taxon>Pseudomonadota</taxon>
        <taxon>Gammaproteobacteria</taxon>
        <taxon>Pseudomonadales</taxon>
        <taxon>Pseudomonadaceae</taxon>
        <taxon>Azotobacter</taxon>
    </lineage>
</organism>
<dbReference type="InterPro" id="IPR037185">
    <property type="entry name" value="EmrE-like"/>
</dbReference>
<feature type="transmembrane region" description="Helical" evidence="6">
    <location>
        <begin position="152"/>
        <end position="173"/>
    </location>
</feature>
<dbReference type="InterPro" id="IPR000620">
    <property type="entry name" value="EamA_dom"/>
</dbReference>
<keyword evidence="3 6" id="KW-0812">Transmembrane</keyword>
<dbReference type="AlphaFoldDB" id="A0AA43Z4T5"/>
<evidence type="ECO:0000256" key="2">
    <source>
        <dbReference type="ARBA" id="ARBA00007362"/>
    </source>
</evidence>
<evidence type="ECO:0000256" key="6">
    <source>
        <dbReference type="SAM" id="Phobius"/>
    </source>
</evidence>
<dbReference type="EMBL" id="JAAPAP010000002">
    <property type="protein sequence ID" value="NHN76452.1"/>
    <property type="molecule type" value="Genomic_DNA"/>
</dbReference>
<feature type="transmembrane region" description="Helical" evidence="6">
    <location>
        <begin position="127"/>
        <end position="146"/>
    </location>
</feature>
<feature type="transmembrane region" description="Helical" evidence="6">
    <location>
        <begin position="275"/>
        <end position="292"/>
    </location>
</feature>
<dbReference type="PANTHER" id="PTHR32322:SF2">
    <property type="entry name" value="EAMA DOMAIN-CONTAINING PROTEIN"/>
    <property type="match status" value="1"/>
</dbReference>
<comment type="caution">
    <text evidence="8">The sequence shown here is derived from an EMBL/GenBank/DDBJ whole genome shotgun (WGS) entry which is preliminary data.</text>
</comment>
<feature type="transmembrane region" description="Helical" evidence="6">
    <location>
        <begin position="36"/>
        <end position="55"/>
    </location>
</feature>
<feature type="transmembrane region" description="Helical" evidence="6">
    <location>
        <begin position="185"/>
        <end position="203"/>
    </location>
</feature>
<gene>
    <name evidence="8" type="ORF">HA520_04005</name>
</gene>